<proteinExistence type="predicted"/>
<evidence type="ECO:0000313" key="3">
    <source>
        <dbReference type="EMBL" id="TFK90817.1"/>
    </source>
</evidence>
<feature type="compositionally biased region" description="Basic and acidic residues" evidence="1">
    <location>
        <begin position="335"/>
        <end position="373"/>
    </location>
</feature>
<dbReference type="InParanoid" id="A0A5C3PP20"/>
<feature type="compositionally biased region" description="Low complexity" evidence="1">
    <location>
        <begin position="176"/>
        <end position="190"/>
    </location>
</feature>
<dbReference type="AlphaFoldDB" id="A0A5C3PP20"/>
<evidence type="ECO:0000256" key="1">
    <source>
        <dbReference type="SAM" id="MobiDB-lite"/>
    </source>
</evidence>
<gene>
    <name evidence="3" type="ORF">K466DRAFT_583354</name>
</gene>
<dbReference type="EMBL" id="ML211035">
    <property type="protein sequence ID" value="TFK90817.1"/>
    <property type="molecule type" value="Genomic_DNA"/>
</dbReference>
<keyword evidence="2" id="KW-1133">Transmembrane helix</keyword>
<dbReference type="STRING" id="1314778.A0A5C3PP20"/>
<name>A0A5C3PP20_9APHY</name>
<dbReference type="Proteomes" id="UP000308197">
    <property type="component" value="Unassembled WGS sequence"/>
</dbReference>
<evidence type="ECO:0000313" key="4">
    <source>
        <dbReference type="Proteomes" id="UP000308197"/>
    </source>
</evidence>
<feature type="region of interest" description="Disordered" evidence="1">
    <location>
        <begin position="156"/>
        <end position="260"/>
    </location>
</feature>
<keyword evidence="4" id="KW-1185">Reference proteome</keyword>
<feature type="region of interest" description="Disordered" evidence="1">
    <location>
        <begin position="21"/>
        <end position="88"/>
    </location>
</feature>
<evidence type="ECO:0000256" key="2">
    <source>
        <dbReference type="SAM" id="Phobius"/>
    </source>
</evidence>
<feature type="compositionally biased region" description="Pro residues" evidence="1">
    <location>
        <begin position="321"/>
        <end position="331"/>
    </location>
</feature>
<accession>A0A5C3PP20</accession>
<feature type="transmembrane region" description="Helical" evidence="2">
    <location>
        <begin position="123"/>
        <end position="146"/>
    </location>
</feature>
<keyword evidence="2" id="KW-0472">Membrane</keyword>
<organism evidence="3 4">
    <name type="scientific">Polyporus arcularius HHB13444</name>
    <dbReference type="NCBI Taxonomy" id="1314778"/>
    <lineage>
        <taxon>Eukaryota</taxon>
        <taxon>Fungi</taxon>
        <taxon>Dikarya</taxon>
        <taxon>Basidiomycota</taxon>
        <taxon>Agaricomycotina</taxon>
        <taxon>Agaricomycetes</taxon>
        <taxon>Polyporales</taxon>
        <taxon>Polyporaceae</taxon>
        <taxon>Polyporus</taxon>
    </lineage>
</organism>
<feature type="compositionally biased region" description="Acidic residues" evidence="1">
    <location>
        <begin position="289"/>
        <end position="306"/>
    </location>
</feature>
<protein>
    <submittedName>
        <fullName evidence="3">Uncharacterized protein</fullName>
    </submittedName>
</protein>
<feature type="region of interest" description="Disordered" evidence="1">
    <location>
        <begin position="284"/>
        <end position="382"/>
    </location>
</feature>
<reference evidence="3 4" key="1">
    <citation type="journal article" date="2019" name="Nat. Ecol. Evol.">
        <title>Megaphylogeny resolves global patterns of mushroom evolution.</title>
        <authorList>
            <person name="Varga T."/>
            <person name="Krizsan K."/>
            <person name="Foldi C."/>
            <person name="Dima B."/>
            <person name="Sanchez-Garcia M."/>
            <person name="Sanchez-Ramirez S."/>
            <person name="Szollosi G.J."/>
            <person name="Szarkandi J.G."/>
            <person name="Papp V."/>
            <person name="Albert L."/>
            <person name="Andreopoulos W."/>
            <person name="Angelini C."/>
            <person name="Antonin V."/>
            <person name="Barry K.W."/>
            <person name="Bougher N.L."/>
            <person name="Buchanan P."/>
            <person name="Buyck B."/>
            <person name="Bense V."/>
            <person name="Catcheside P."/>
            <person name="Chovatia M."/>
            <person name="Cooper J."/>
            <person name="Damon W."/>
            <person name="Desjardin D."/>
            <person name="Finy P."/>
            <person name="Geml J."/>
            <person name="Haridas S."/>
            <person name="Hughes K."/>
            <person name="Justo A."/>
            <person name="Karasinski D."/>
            <person name="Kautmanova I."/>
            <person name="Kiss B."/>
            <person name="Kocsube S."/>
            <person name="Kotiranta H."/>
            <person name="LaButti K.M."/>
            <person name="Lechner B.E."/>
            <person name="Liimatainen K."/>
            <person name="Lipzen A."/>
            <person name="Lukacs Z."/>
            <person name="Mihaltcheva S."/>
            <person name="Morgado L.N."/>
            <person name="Niskanen T."/>
            <person name="Noordeloos M.E."/>
            <person name="Ohm R.A."/>
            <person name="Ortiz-Santana B."/>
            <person name="Ovrebo C."/>
            <person name="Racz N."/>
            <person name="Riley R."/>
            <person name="Savchenko A."/>
            <person name="Shiryaev A."/>
            <person name="Soop K."/>
            <person name="Spirin V."/>
            <person name="Szebenyi C."/>
            <person name="Tomsovsky M."/>
            <person name="Tulloss R.E."/>
            <person name="Uehling J."/>
            <person name="Grigoriev I.V."/>
            <person name="Vagvolgyi C."/>
            <person name="Papp T."/>
            <person name="Martin F.M."/>
            <person name="Miettinen O."/>
            <person name="Hibbett D.S."/>
            <person name="Nagy L.G."/>
        </authorList>
    </citation>
    <scope>NUCLEOTIDE SEQUENCE [LARGE SCALE GENOMIC DNA]</scope>
    <source>
        <strain evidence="3 4">HHB13444</strain>
    </source>
</reference>
<keyword evidence="2" id="KW-0812">Transmembrane</keyword>
<sequence length="382" mass="41717">MVFSFSFSLSVPGIINPFTAAAANPESAPPPKLQFDTDVHGVQPTSIPRRRPPSPSVQPPLAKKRGWVPSSPEPSRPAPIHASTSGYLDTPAKYRDMVYENADQDEIEEMVGDLPPPKRRRTLAGSLISTALSAALIGTAVGLTVYRLWRDRGKNPEALPPPPYEQGEWVPPGPETSAPTTPALKAAPTPRSRKSISVASRRTVPRHRKTPSRVAGSMSHHYAPSTSYASRAPIPPEFTLASGSRSSPRPDEEADVDEQMSWIGDRLTQLIAEGQKALGKEVVVMSEDKADEVDDGSGAWVEEEEERLPGSSRRIGFGLPPYSPHTPPPGSPRKSRFDRGHSVDSDARSVASLREDGSTWESPEVRESMERARQLYRQKRGF</sequence>